<feature type="binding site" evidence="7">
    <location>
        <position position="428"/>
    </location>
    <ligand>
        <name>L-glutamate</name>
        <dbReference type="ChEBI" id="CHEBI:29985"/>
    </ligand>
</feature>
<organism evidence="10 11">
    <name type="scientific">Rhizoctonia solani</name>
    <dbReference type="NCBI Taxonomy" id="456999"/>
    <lineage>
        <taxon>Eukaryota</taxon>
        <taxon>Fungi</taxon>
        <taxon>Dikarya</taxon>
        <taxon>Basidiomycota</taxon>
        <taxon>Agaricomycotina</taxon>
        <taxon>Agaricomycetes</taxon>
        <taxon>Cantharellales</taxon>
        <taxon>Ceratobasidiaceae</taxon>
        <taxon>Rhizoctonia</taxon>
    </lineage>
</organism>
<keyword evidence="8" id="KW-0378">Hydrolase</keyword>
<evidence type="ECO:0000313" key="11">
    <source>
        <dbReference type="Proteomes" id="UP000614334"/>
    </source>
</evidence>
<dbReference type="UniPathway" id="UPA00204"/>
<evidence type="ECO:0000256" key="4">
    <source>
        <dbReference type="ARBA" id="ARBA00009381"/>
    </source>
</evidence>
<name>A0A8H7IMP4_9AGAM</name>
<evidence type="ECO:0000256" key="5">
    <source>
        <dbReference type="ARBA" id="ARBA00047417"/>
    </source>
</evidence>
<dbReference type="PANTHER" id="PTHR11686">
    <property type="entry name" value="GAMMA GLUTAMYL TRANSPEPTIDASE"/>
    <property type="match status" value="1"/>
</dbReference>
<feature type="chain" id="PRO_5033989134" description="Glutathione hydrolase" evidence="9">
    <location>
        <begin position="30"/>
        <end position="577"/>
    </location>
</feature>
<dbReference type="Gene3D" id="1.10.246.130">
    <property type="match status" value="1"/>
</dbReference>
<evidence type="ECO:0000256" key="2">
    <source>
        <dbReference type="ARBA" id="ARBA00001089"/>
    </source>
</evidence>
<dbReference type="SUPFAM" id="SSF56235">
    <property type="entry name" value="N-terminal nucleophile aminohydrolases (Ntn hydrolases)"/>
    <property type="match status" value="1"/>
</dbReference>
<gene>
    <name evidence="10" type="ORF">RHS01_00494</name>
</gene>
<dbReference type="NCBIfam" id="TIGR00066">
    <property type="entry name" value="g_glut_trans"/>
    <property type="match status" value="1"/>
</dbReference>
<evidence type="ECO:0000256" key="8">
    <source>
        <dbReference type="RuleBase" id="RU368068"/>
    </source>
</evidence>
<dbReference type="EC" id="2.3.2.2" evidence="8"/>
<feature type="signal peptide" evidence="9">
    <location>
        <begin position="1"/>
        <end position="29"/>
    </location>
</feature>
<evidence type="ECO:0000256" key="3">
    <source>
        <dbReference type="ARBA" id="ARBA00005115"/>
    </source>
</evidence>
<comment type="catalytic activity">
    <reaction evidence="1 8">
        <text>an S-substituted glutathione + H2O = an S-substituted L-cysteinylglycine + L-glutamate</text>
        <dbReference type="Rhea" id="RHEA:59468"/>
        <dbReference type="ChEBI" id="CHEBI:15377"/>
        <dbReference type="ChEBI" id="CHEBI:29985"/>
        <dbReference type="ChEBI" id="CHEBI:90779"/>
        <dbReference type="ChEBI" id="CHEBI:143103"/>
        <dbReference type="EC" id="3.4.19.13"/>
    </reaction>
</comment>
<comment type="caution">
    <text evidence="10">The sequence shown here is derived from an EMBL/GenBank/DDBJ whole genome shotgun (WGS) entry which is preliminary data.</text>
</comment>
<protein>
    <recommendedName>
        <fullName evidence="8">Glutathione hydrolase</fullName>
        <ecNumber evidence="8">2.3.2.2</ecNumber>
        <ecNumber evidence="8">3.4.19.13</ecNumber>
    </recommendedName>
    <alternativeName>
        <fullName evidence="8">Gamma-glutamyltransferase</fullName>
    </alternativeName>
    <alternativeName>
        <fullName evidence="8">Gamma-glutamyltranspeptidase</fullName>
    </alternativeName>
</protein>
<dbReference type="InterPro" id="IPR029055">
    <property type="entry name" value="Ntn_hydrolases_N"/>
</dbReference>
<evidence type="ECO:0000313" key="10">
    <source>
        <dbReference type="EMBL" id="KAF8761325.1"/>
    </source>
</evidence>
<feature type="active site" description="Nucleophile" evidence="6">
    <location>
        <position position="387"/>
    </location>
</feature>
<comment type="function">
    <text evidence="8">Cleaves the gamma-glutamyl peptide bond of glutathione and glutathione conjugates.</text>
</comment>
<dbReference type="EC" id="3.4.19.13" evidence="8"/>
<comment type="similarity">
    <text evidence="4">Belongs to the gamma-glutamyltransferase family.</text>
</comment>
<sequence>MVLRTPPRPPSAMLLNVIAYLGLVSLVSASPAYYLPRELAESKTSTYGKHGAVATEIKQCSDLGVELLKKGGNAADAMIGAQLCVGTVAAYHSGIGGGGFMLVRSPNGTYETIDFREFAPGAATELMYVNKTGSPSQVGGLAVAVPGELRGFEALHKRHGKLPWKKIFEPVIELSKGFEVSRELAKVLAGNLTYITEDPLWAAVYAPNGKVAVAGQTIRRPTYAKTLQRIANEGVNAFYTGSIAKNIISTAQNNGGIITLEDLEKYQVVIRKPVQIKYRNYTITSCPAPSSGIIALSALGILENFDISNSSSINTTTHLLDEAIKFAYGQRMSIGDPAFVKNVTDLQTFYLQKSTSKELADKISLSTTFPSYYYNPDNYTAQRESGTSHLVAADASGLVVSLTSTVNYYFGSQLMTKDGIILNDEMDDFSTPGTSNGFGYIATPANYIAPYKRPLSSISPTIVEDNEGNFRFATGAAGGSRIITATLQSLWHVLDQGMDVQSAINSPRLHDQIVPLTTTFEYTYDNSTTAYMAALGHNVSWVAPGQSVVQGVTRDRNGVFAAASDGRKLDSAGATIY</sequence>
<dbReference type="InterPro" id="IPR000101">
    <property type="entry name" value="GGT_peptidase"/>
</dbReference>
<dbReference type="InterPro" id="IPR043137">
    <property type="entry name" value="GGT_ssub_C"/>
</dbReference>
<comment type="pathway">
    <text evidence="3 8">Sulfur metabolism; glutathione metabolism.</text>
</comment>
<evidence type="ECO:0000256" key="9">
    <source>
        <dbReference type="SAM" id="SignalP"/>
    </source>
</evidence>
<keyword evidence="8" id="KW-0808">Transferase</keyword>
<dbReference type="GO" id="GO:0103068">
    <property type="term" value="F:leukotriene C4 gamma-glutamyl transferase activity"/>
    <property type="evidence" value="ECO:0007669"/>
    <property type="project" value="UniProtKB-EC"/>
</dbReference>
<dbReference type="FunFam" id="3.60.20.40:FF:000001">
    <property type="entry name" value="Gamma-glutamyltranspeptidase 1"/>
    <property type="match status" value="1"/>
</dbReference>
<feature type="binding site" evidence="7">
    <location>
        <begin position="456"/>
        <end position="457"/>
    </location>
    <ligand>
        <name>L-glutamate</name>
        <dbReference type="ChEBI" id="CHEBI:29985"/>
    </ligand>
</feature>
<keyword evidence="8" id="KW-0012">Acyltransferase</keyword>
<reference evidence="10" key="1">
    <citation type="submission" date="2020-09" db="EMBL/GenBank/DDBJ databases">
        <title>Comparative genome analyses of four rice-infecting Rhizoctonia solani isolates reveal extensive enrichment of homogalacturonan modification genes.</title>
        <authorList>
            <person name="Lee D.-Y."/>
            <person name="Jeon J."/>
            <person name="Kim K.-T."/>
            <person name="Cheong K."/>
            <person name="Song H."/>
            <person name="Choi G."/>
            <person name="Ko J."/>
            <person name="Opiyo S.O."/>
            <person name="Zuo S."/>
            <person name="Madhav S."/>
            <person name="Lee Y.-H."/>
            <person name="Wang G.-L."/>
        </authorList>
    </citation>
    <scope>NUCLEOTIDE SEQUENCE</scope>
    <source>
        <strain evidence="10">AG1-IA B2</strain>
    </source>
</reference>
<dbReference type="PRINTS" id="PR01210">
    <property type="entry name" value="GGTRANSPTASE"/>
</dbReference>
<dbReference type="AlphaFoldDB" id="A0A8H7IMP4"/>
<dbReference type="GO" id="GO:0006751">
    <property type="term" value="P:glutathione catabolic process"/>
    <property type="evidence" value="ECO:0007669"/>
    <property type="project" value="UniProtKB-UniRule"/>
</dbReference>
<evidence type="ECO:0000256" key="1">
    <source>
        <dbReference type="ARBA" id="ARBA00001049"/>
    </source>
</evidence>
<dbReference type="Pfam" id="PF01019">
    <property type="entry name" value="G_glu_transpept"/>
    <property type="match status" value="1"/>
</dbReference>
<dbReference type="GO" id="GO:0005886">
    <property type="term" value="C:plasma membrane"/>
    <property type="evidence" value="ECO:0007669"/>
    <property type="project" value="TreeGrafter"/>
</dbReference>
<dbReference type="PANTHER" id="PTHR11686:SF62">
    <property type="entry name" value="GLUTATHIONE HYDROLASE"/>
    <property type="match status" value="1"/>
</dbReference>
<dbReference type="InterPro" id="IPR043138">
    <property type="entry name" value="GGT_lsub"/>
</dbReference>
<evidence type="ECO:0000256" key="7">
    <source>
        <dbReference type="PIRSR" id="PIRSR600101-2"/>
    </source>
</evidence>
<dbReference type="GO" id="GO:0036374">
    <property type="term" value="F:glutathione hydrolase activity"/>
    <property type="evidence" value="ECO:0007669"/>
    <property type="project" value="UniProtKB-UniRule"/>
</dbReference>
<comment type="catalytic activity">
    <reaction evidence="2 8">
        <text>glutathione + H2O = L-cysteinylglycine + L-glutamate</text>
        <dbReference type="Rhea" id="RHEA:28807"/>
        <dbReference type="ChEBI" id="CHEBI:15377"/>
        <dbReference type="ChEBI" id="CHEBI:29985"/>
        <dbReference type="ChEBI" id="CHEBI:57925"/>
        <dbReference type="ChEBI" id="CHEBI:61694"/>
        <dbReference type="EC" id="3.4.19.13"/>
    </reaction>
</comment>
<feature type="binding site" evidence="7">
    <location>
        <begin position="405"/>
        <end position="407"/>
    </location>
    <ligand>
        <name>L-glutamate</name>
        <dbReference type="ChEBI" id="CHEBI:29985"/>
    </ligand>
</feature>
<evidence type="ECO:0000256" key="6">
    <source>
        <dbReference type="PIRSR" id="PIRSR600101-1"/>
    </source>
</evidence>
<keyword evidence="9" id="KW-0732">Signal</keyword>
<accession>A0A8H7IMP4</accession>
<dbReference type="Proteomes" id="UP000614334">
    <property type="component" value="Unassembled WGS sequence"/>
</dbReference>
<dbReference type="EMBL" id="JACYCF010000001">
    <property type="protein sequence ID" value="KAF8761325.1"/>
    <property type="molecule type" value="Genomic_DNA"/>
</dbReference>
<feature type="binding site" evidence="7">
    <location>
        <position position="116"/>
    </location>
    <ligand>
        <name>L-glutamate</name>
        <dbReference type="ChEBI" id="CHEBI:29985"/>
    </ligand>
</feature>
<feature type="binding site" evidence="7">
    <location>
        <position position="479"/>
    </location>
    <ligand>
        <name>L-glutamate</name>
        <dbReference type="ChEBI" id="CHEBI:29985"/>
    </ligand>
</feature>
<dbReference type="FunFam" id="1.10.246.130:FF:000001">
    <property type="entry name" value="Gamma-glutamyltransferase 5 isoform 1"/>
    <property type="match status" value="1"/>
</dbReference>
<proteinExistence type="inferred from homology"/>
<comment type="catalytic activity">
    <reaction evidence="5 8">
        <text>an N-terminal (5-L-glutamyl)-[peptide] + an alpha-amino acid = 5-L-glutamyl amino acid + an N-terminal L-alpha-aminoacyl-[peptide]</text>
        <dbReference type="Rhea" id="RHEA:23904"/>
        <dbReference type="Rhea" id="RHEA-COMP:9780"/>
        <dbReference type="Rhea" id="RHEA-COMP:9795"/>
        <dbReference type="ChEBI" id="CHEBI:77644"/>
        <dbReference type="ChEBI" id="CHEBI:78597"/>
        <dbReference type="ChEBI" id="CHEBI:78599"/>
        <dbReference type="ChEBI" id="CHEBI:78608"/>
        <dbReference type="EC" id="2.3.2.2"/>
    </reaction>
</comment>
<dbReference type="Gene3D" id="3.60.20.40">
    <property type="match status" value="1"/>
</dbReference>